<comment type="domain">
    <text evidence="5">Consists of three domains, a large central CORE domain and two small peripheral domains, NMPbind and LID, which undergo movements during catalysis. The LID domain closes over the site of phosphoryl transfer upon ATP binding. Assembling and dissambling the active center during each catalytic cycle provides an effective means to prevent ATP hydrolysis.</text>
</comment>
<keyword evidence="2 5" id="KW-0545">Nucleotide biosynthesis</keyword>
<gene>
    <name evidence="5" type="primary">adk</name>
    <name evidence="8" type="ORF">ISQ19_01330</name>
</gene>
<dbReference type="NCBIfam" id="NF001381">
    <property type="entry name" value="PRK00279.1-3"/>
    <property type="match status" value="1"/>
</dbReference>
<dbReference type="PANTHER" id="PTHR23359">
    <property type="entry name" value="NUCLEOTIDE KINASE"/>
    <property type="match status" value="1"/>
</dbReference>
<sequence>MKLVFLGPPGAGKGTQAQRIEDAYDIRQLSTGDMLRAAVAAETDIGKQAKDIMARGDLVPDEVVVSIISDRIEEDDCKNGFILDGFPRNVAQAKALDAMLVEKAIALDGVIELAVDPEVLIGRILKRAEESADGPREDDTEEALQHRLRVYEEQTAPVAEFYASKGILKTLDGMQEMDEVTQQINAVLKEI</sequence>
<dbReference type="NCBIfam" id="TIGR01351">
    <property type="entry name" value="adk"/>
    <property type="match status" value="1"/>
</dbReference>
<protein>
    <recommendedName>
        <fullName evidence="5 7">Adenylate kinase</fullName>
        <shortName evidence="5">AK</shortName>
        <ecNumber evidence="5 7">2.7.4.3</ecNumber>
    </recommendedName>
    <alternativeName>
        <fullName evidence="5">ATP-AMP transphosphorylase</fullName>
    </alternativeName>
    <alternativeName>
        <fullName evidence="5">ATP:AMP phosphotransferase</fullName>
    </alternativeName>
    <alternativeName>
        <fullName evidence="5">Adenylate monophosphate kinase</fullName>
    </alternativeName>
</protein>
<accession>A0A937L2G1</accession>
<evidence type="ECO:0000256" key="4">
    <source>
        <dbReference type="ARBA" id="ARBA00022777"/>
    </source>
</evidence>
<dbReference type="InterPro" id="IPR000850">
    <property type="entry name" value="Adenylat/UMP-CMP_kin"/>
</dbReference>
<dbReference type="GO" id="GO:0044209">
    <property type="term" value="P:AMP salvage"/>
    <property type="evidence" value="ECO:0007669"/>
    <property type="project" value="UniProtKB-UniRule"/>
</dbReference>
<dbReference type="GO" id="GO:0005737">
    <property type="term" value="C:cytoplasm"/>
    <property type="evidence" value="ECO:0007669"/>
    <property type="project" value="UniProtKB-SubCell"/>
</dbReference>
<keyword evidence="3 5" id="KW-0547">Nucleotide-binding</keyword>
<dbReference type="NCBIfam" id="NF011104">
    <property type="entry name" value="PRK14531.1"/>
    <property type="match status" value="1"/>
</dbReference>
<comment type="subunit">
    <text evidence="5 7">Monomer.</text>
</comment>
<feature type="binding site" evidence="5">
    <location>
        <begin position="85"/>
        <end position="88"/>
    </location>
    <ligand>
        <name>AMP</name>
        <dbReference type="ChEBI" id="CHEBI:456215"/>
    </ligand>
</feature>
<comment type="subcellular location">
    <subcellularLocation>
        <location evidence="5 7">Cytoplasm</location>
    </subcellularLocation>
</comment>
<feature type="binding site" evidence="5">
    <location>
        <position position="31"/>
    </location>
    <ligand>
        <name>AMP</name>
        <dbReference type="ChEBI" id="CHEBI:456215"/>
    </ligand>
</feature>
<dbReference type="HAMAP" id="MF_00235">
    <property type="entry name" value="Adenylate_kinase_Adk"/>
    <property type="match status" value="1"/>
</dbReference>
<dbReference type="EC" id="2.7.4.3" evidence="5 7"/>
<dbReference type="NCBIfam" id="NF011100">
    <property type="entry name" value="PRK14527.1"/>
    <property type="match status" value="1"/>
</dbReference>
<feature type="region of interest" description="NMP" evidence="5">
    <location>
        <begin position="30"/>
        <end position="59"/>
    </location>
</feature>
<dbReference type="EMBL" id="JADHOK010000008">
    <property type="protein sequence ID" value="MBL6761321.1"/>
    <property type="molecule type" value="Genomic_DNA"/>
</dbReference>
<comment type="caution">
    <text evidence="5">Lacks conserved residue(s) required for the propagation of feature annotation.</text>
</comment>
<evidence type="ECO:0000256" key="3">
    <source>
        <dbReference type="ARBA" id="ARBA00022741"/>
    </source>
</evidence>
<evidence type="ECO:0000256" key="2">
    <source>
        <dbReference type="ARBA" id="ARBA00022727"/>
    </source>
</evidence>
<keyword evidence="5" id="KW-0963">Cytoplasm</keyword>
<dbReference type="SUPFAM" id="SSF52540">
    <property type="entry name" value="P-loop containing nucleoside triphosphate hydrolases"/>
    <property type="match status" value="1"/>
</dbReference>
<evidence type="ECO:0000256" key="5">
    <source>
        <dbReference type="HAMAP-Rule" id="MF_00235"/>
    </source>
</evidence>
<comment type="pathway">
    <text evidence="5">Purine metabolism; AMP biosynthesis via salvage pathway; AMP from ADP: step 1/1.</text>
</comment>
<evidence type="ECO:0000256" key="6">
    <source>
        <dbReference type="RuleBase" id="RU003330"/>
    </source>
</evidence>
<comment type="catalytic activity">
    <reaction evidence="5 7">
        <text>AMP + ATP = 2 ADP</text>
        <dbReference type="Rhea" id="RHEA:12973"/>
        <dbReference type="ChEBI" id="CHEBI:30616"/>
        <dbReference type="ChEBI" id="CHEBI:456215"/>
        <dbReference type="ChEBI" id="CHEBI:456216"/>
        <dbReference type="EC" id="2.7.4.3"/>
    </reaction>
</comment>
<dbReference type="Gene3D" id="3.40.50.300">
    <property type="entry name" value="P-loop containing nucleotide triphosphate hydrolases"/>
    <property type="match status" value="1"/>
</dbReference>
<evidence type="ECO:0000313" key="8">
    <source>
        <dbReference type="EMBL" id="MBL6761321.1"/>
    </source>
</evidence>
<dbReference type="CDD" id="cd01428">
    <property type="entry name" value="ADK"/>
    <property type="match status" value="1"/>
</dbReference>
<comment type="caution">
    <text evidence="8">The sequence shown here is derived from an EMBL/GenBank/DDBJ whole genome shotgun (WGS) entry which is preliminary data.</text>
</comment>
<keyword evidence="1 5" id="KW-0808">Transferase</keyword>
<dbReference type="Proteomes" id="UP000785783">
    <property type="component" value="Unassembled WGS sequence"/>
</dbReference>
<comment type="function">
    <text evidence="5">Catalyzes the reversible transfer of the terminal phosphate group between ATP and AMP. Plays an important role in cellular energy homeostasis and in adenine nucleotide metabolism.</text>
</comment>
<reference evidence="8" key="1">
    <citation type="submission" date="2020-10" db="EMBL/GenBank/DDBJ databases">
        <title>Microbiome of the Black Sea water column analyzed by genome centric metagenomics.</title>
        <authorList>
            <person name="Cabello-Yeves P.J."/>
            <person name="Callieri C."/>
            <person name="Picazo A."/>
            <person name="Mehrshad M."/>
            <person name="Haro-Moreno J.M."/>
            <person name="Roda-Garcia J."/>
            <person name="Dzembekova N."/>
            <person name="Slabakova V."/>
            <person name="Slabakova N."/>
            <person name="Moncheva S."/>
            <person name="Rodriguez-Valera F."/>
        </authorList>
    </citation>
    <scope>NUCLEOTIDE SEQUENCE</scope>
    <source>
        <strain evidence="8">BS307-5m-G5</strain>
    </source>
</reference>
<dbReference type="GO" id="GO:0004017">
    <property type="term" value="F:AMP kinase activity"/>
    <property type="evidence" value="ECO:0007669"/>
    <property type="project" value="UniProtKB-UniRule"/>
</dbReference>
<dbReference type="AlphaFoldDB" id="A0A937L2G1"/>
<feature type="binding site" evidence="5">
    <location>
        <position position="92"/>
    </location>
    <ligand>
        <name>AMP</name>
        <dbReference type="ChEBI" id="CHEBI:456215"/>
    </ligand>
</feature>
<dbReference type="Pfam" id="PF00406">
    <property type="entry name" value="ADK"/>
    <property type="match status" value="1"/>
</dbReference>
<comment type="similarity">
    <text evidence="5 6">Belongs to the adenylate kinase family.</text>
</comment>
<feature type="binding site" evidence="5">
    <location>
        <position position="147"/>
    </location>
    <ligand>
        <name>AMP</name>
        <dbReference type="ChEBI" id="CHEBI:456215"/>
    </ligand>
</feature>
<feature type="binding site" evidence="5">
    <location>
        <position position="127"/>
    </location>
    <ligand>
        <name>ATP</name>
        <dbReference type="ChEBI" id="CHEBI:30616"/>
    </ligand>
</feature>
<dbReference type="NCBIfam" id="NF011105">
    <property type="entry name" value="PRK14532.1"/>
    <property type="match status" value="1"/>
</dbReference>
<dbReference type="GO" id="GO:0005524">
    <property type="term" value="F:ATP binding"/>
    <property type="evidence" value="ECO:0007669"/>
    <property type="project" value="UniProtKB-UniRule"/>
</dbReference>
<feature type="binding site" evidence="5">
    <location>
        <begin position="57"/>
        <end position="59"/>
    </location>
    <ligand>
        <name>AMP</name>
        <dbReference type="ChEBI" id="CHEBI:456215"/>
    </ligand>
</feature>
<dbReference type="NCBIfam" id="NF011101">
    <property type="entry name" value="PRK14528.1"/>
    <property type="match status" value="1"/>
</dbReference>
<dbReference type="PRINTS" id="PR00094">
    <property type="entry name" value="ADENYLTKNASE"/>
</dbReference>
<feature type="binding site" evidence="5">
    <location>
        <position position="36"/>
    </location>
    <ligand>
        <name>AMP</name>
        <dbReference type="ChEBI" id="CHEBI:456215"/>
    </ligand>
</feature>
<feature type="binding site" evidence="5">
    <location>
        <begin position="10"/>
        <end position="15"/>
    </location>
    <ligand>
        <name>ATP</name>
        <dbReference type="ChEBI" id="CHEBI:30616"/>
    </ligand>
</feature>
<keyword evidence="5 7" id="KW-0067">ATP-binding</keyword>
<dbReference type="InterPro" id="IPR027417">
    <property type="entry name" value="P-loop_NTPase"/>
</dbReference>
<keyword evidence="4 5" id="KW-0418">Kinase</keyword>
<dbReference type="PROSITE" id="PS00113">
    <property type="entry name" value="ADENYLATE_KINASE"/>
    <property type="match status" value="1"/>
</dbReference>
<proteinExistence type="inferred from homology"/>
<evidence type="ECO:0000256" key="7">
    <source>
        <dbReference type="RuleBase" id="RU003331"/>
    </source>
</evidence>
<evidence type="ECO:0000313" key="9">
    <source>
        <dbReference type="Proteomes" id="UP000785783"/>
    </source>
</evidence>
<name>A0A937L2G1_9PROT</name>
<dbReference type="InterPro" id="IPR006259">
    <property type="entry name" value="Adenyl_kin_sub"/>
</dbReference>
<feature type="binding site" evidence="5">
    <location>
        <position position="136"/>
    </location>
    <ligand>
        <name>AMP</name>
        <dbReference type="ChEBI" id="CHEBI:456215"/>
    </ligand>
</feature>
<organism evidence="8 9">
    <name type="scientific">PS1 clade bacterium</name>
    <dbReference type="NCBI Taxonomy" id="2175152"/>
    <lineage>
        <taxon>Bacteria</taxon>
        <taxon>Pseudomonadati</taxon>
        <taxon>Pseudomonadota</taxon>
        <taxon>Alphaproteobacteria</taxon>
        <taxon>PS1 clade</taxon>
    </lineage>
</organism>
<evidence type="ECO:0000256" key="1">
    <source>
        <dbReference type="ARBA" id="ARBA00022679"/>
    </source>
</evidence>
<dbReference type="InterPro" id="IPR033690">
    <property type="entry name" value="Adenylat_kinase_CS"/>
</dbReference>
<feature type="binding site" evidence="5">
    <location>
        <position position="175"/>
    </location>
    <ligand>
        <name>ATP</name>
        <dbReference type="ChEBI" id="CHEBI:30616"/>
    </ligand>
</feature>